<sequence length="77" mass="8454">MKRARTILVIVALAGFSGGALAYFMPTVYYKPAYVGGECTVAFTPYYSVTKDMRMPGKEVLMAKEAGRCETYIIVGE</sequence>
<evidence type="ECO:0000313" key="2">
    <source>
        <dbReference type="EMBL" id="MBS0027556.1"/>
    </source>
</evidence>
<keyword evidence="3" id="KW-1185">Reference proteome</keyword>
<dbReference type="Proteomes" id="UP000676386">
    <property type="component" value="Unassembled WGS sequence"/>
</dbReference>
<feature type="signal peptide" evidence="1">
    <location>
        <begin position="1"/>
        <end position="22"/>
    </location>
</feature>
<reference evidence="2 3" key="1">
    <citation type="submission" date="2021-04" db="EMBL/GenBank/DDBJ databases">
        <title>Chitinophaga sp. nov., isolated from the rhizosphere soil.</title>
        <authorList>
            <person name="He S."/>
        </authorList>
    </citation>
    <scope>NUCLEOTIDE SEQUENCE [LARGE SCALE GENOMIC DNA]</scope>
    <source>
        <strain evidence="2 3">2R12</strain>
    </source>
</reference>
<protein>
    <submittedName>
        <fullName evidence="2">Uncharacterized protein</fullName>
    </submittedName>
</protein>
<evidence type="ECO:0000256" key="1">
    <source>
        <dbReference type="SAM" id="SignalP"/>
    </source>
</evidence>
<keyword evidence="1" id="KW-0732">Signal</keyword>
<accession>A0ABS5IX87</accession>
<name>A0ABS5IX87_9BACT</name>
<comment type="caution">
    <text evidence="2">The sequence shown here is derived from an EMBL/GenBank/DDBJ whole genome shotgun (WGS) entry which is preliminary data.</text>
</comment>
<organism evidence="2 3">
    <name type="scientific">Chitinophaga hostae</name>
    <dbReference type="NCBI Taxonomy" id="2831022"/>
    <lineage>
        <taxon>Bacteria</taxon>
        <taxon>Pseudomonadati</taxon>
        <taxon>Bacteroidota</taxon>
        <taxon>Chitinophagia</taxon>
        <taxon>Chitinophagales</taxon>
        <taxon>Chitinophagaceae</taxon>
        <taxon>Chitinophaga</taxon>
    </lineage>
</organism>
<gene>
    <name evidence="2" type="ORF">KE626_09580</name>
</gene>
<dbReference type="RefSeq" id="WP_211972646.1">
    <property type="nucleotide sequence ID" value="NZ_CBFHAM010000033.1"/>
</dbReference>
<evidence type="ECO:0000313" key="3">
    <source>
        <dbReference type="Proteomes" id="UP000676386"/>
    </source>
</evidence>
<feature type="chain" id="PRO_5045167566" evidence="1">
    <location>
        <begin position="23"/>
        <end position="77"/>
    </location>
</feature>
<dbReference type="EMBL" id="JAGTXB010000003">
    <property type="protein sequence ID" value="MBS0027556.1"/>
    <property type="molecule type" value="Genomic_DNA"/>
</dbReference>
<proteinExistence type="predicted"/>